<keyword evidence="3" id="KW-0813">Transport</keyword>
<gene>
    <name evidence="8" type="ORF">JF547_02875</name>
</gene>
<dbReference type="Pfam" id="PF01497">
    <property type="entry name" value="Peripla_BP_2"/>
    <property type="match status" value="1"/>
</dbReference>
<reference evidence="8" key="1">
    <citation type="submission" date="2020-12" db="EMBL/GenBank/DDBJ databases">
        <title>Oil enriched cultivation method for isolating marine PHA-producing bacteria.</title>
        <authorList>
            <person name="Zheng W."/>
            <person name="Yu S."/>
            <person name="Huang Y."/>
        </authorList>
    </citation>
    <scope>NUCLEOTIDE SEQUENCE</scope>
    <source>
        <strain evidence="8">SY-2-3</strain>
    </source>
</reference>
<dbReference type="PROSITE" id="PS50983">
    <property type="entry name" value="FE_B12_PBP"/>
    <property type="match status" value="1"/>
</dbReference>
<evidence type="ECO:0000313" key="9">
    <source>
        <dbReference type="Proteomes" id="UP000664405"/>
    </source>
</evidence>
<protein>
    <submittedName>
        <fullName evidence="8">ABC transporter substrate-binding protein</fullName>
    </submittedName>
</protein>
<dbReference type="InterPro" id="IPR002491">
    <property type="entry name" value="ABC_transptr_periplasmic_BD"/>
</dbReference>
<feature type="chain" id="PRO_5034080262" evidence="6">
    <location>
        <begin position="20"/>
        <end position="320"/>
    </location>
</feature>
<dbReference type="GO" id="GO:0030288">
    <property type="term" value="C:outer membrane-bounded periplasmic space"/>
    <property type="evidence" value="ECO:0007669"/>
    <property type="project" value="TreeGrafter"/>
</dbReference>
<comment type="similarity">
    <text evidence="2">Belongs to the bacterial solute-binding protein 8 family.</text>
</comment>
<keyword evidence="4" id="KW-0408">Iron</keyword>
<evidence type="ECO:0000313" key="8">
    <source>
        <dbReference type="EMBL" id="MBN8195451.1"/>
    </source>
</evidence>
<organism evidence="8 9">
    <name type="scientific">Thalassospira povalilytica</name>
    <dbReference type="NCBI Taxonomy" id="732237"/>
    <lineage>
        <taxon>Bacteria</taxon>
        <taxon>Pseudomonadati</taxon>
        <taxon>Pseudomonadota</taxon>
        <taxon>Alphaproteobacteria</taxon>
        <taxon>Rhodospirillales</taxon>
        <taxon>Thalassospiraceae</taxon>
        <taxon>Thalassospira</taxon>
    </lineage>
</organism>
<evidence type="ECO:0000256" key="4">
    <source>
        <dbReference type="ARBA" id="ARBA00022496"/>
    </source>
</evidence>
<keyword evidence="4" id="KW-0410">Iron transport</keyword>
<dbReference type="PANTHER" id="PTHR30532">
    <property type="entry name" value="IRON III DICITRATE-BINDING PERIPLASMIC PROTEIN"/>
    <property type="match status" value="1"/>
</dbReference>
<evidence type="ECO:0000256" key="1">
    <source>
        <dbReference type="ARBA" id="ARBA00004196"/>
    </source>
</evidence>
<evidence type="ECO:0000259" key="7">
    <source>
        <dbReference type="PROSITE" id="PS50983"/>
    </source>
</evidence>
<evidence type="ECO:0000256" key="5">
    <source>
        <dbReference type="ARBA" id="ARBA00022729"/>
    </source>
</evidence>
<dbReference type="AlphaFoldDB" id="A0A8I1M5D2"/>
<comment type="subcellular location">
    <subcellularLocation>
        <location evidence="1">Cell envelope</location>
    </subcellularLocation>
</comment>
<accession>A0A8I1M5D2</accession>
<evidence type="ECO:0000256" key="3">
    <source>
        <dbReference type="ARBA" id="ARBA00022448"/>
    </source>
</evidence>
<dbReference type="RefSeq" id="WP_206926576.1">
    <property type="nucleotide sequence ID" value="NZ_JAEKJW010000001.1"/>
</dbReference>
<proteinExistence type="inferred from homology"/>
<dbReference type="SUPFAM" id="SSF53807">
    <property type="entry name" value="Helical backbone' metal receptor"/>
    <property type="match status" value="1"/>
</dbReference>
<dbReference type="Proteomes" id="UP000664405">
    <property type="component" value="Unassembled WGS sequence"/>
</dbReference>
<dbReference type="GO" id="GO:1901678">
    <property type="term" value="P:iron coordination entity transport"/>
    <property type="evidence" value="ECO:0007669"/>
    <property type="project" value="UniProtKB-ARBA"/>
</dbReference>
<feature type="domain" description="Fe/B12 periplasmic-binding" evidence="7">
    <location>
        <begin position="40"/>
        <end position="320"/>
    </location>
</feature>
<keyword evidence="5 6" id="KW-0732">Signal</keyword>
<dbReference type="Gene3D" id="3.40.50.1980">
    <property type="entry name" value="Nitrogenase molybdenum iron protein domain"/>
    <property type="match status" value="2"/>
</dbReference>
<dbReference type="InterPro" id="IPR051313">
    <property type="entry name" value="Bact_iron-sidero_bind"/>
</dbReference>
<evidence type="ECO:0000256" key="2">
    <source>
        <dbReference type="ARBA" id="ARBA00008814"/>
    </source>
</evidence>
<sequence length="320" mass="34450">MHKLFLTLALIVASGLAHAQSHDVQDDRGRTVSMPDTPERIVVLQEPLLGIPILELGLDIVGSYGRNDDGSSMLRVDFIKTVLGKDGADLGISGIGPLGNIDLEKLSALKPDLIIGGESDADKADILSSVAPVYLKNIRTPDITGFSTQQKLADLLGASDRFDALMADYKSQLDDVRAKLPEAPNGKTYLAVIIYDQINVVSNMSGVIQAIEDLGYRRADLQGSGKASGYGQGFAVPLSSEQFARLNPDILIIMNSYVSADRGQAAIRDRLNAIVPGWDRFLRPHKEGRVLYLDSVAVTTPTVASARHTLDAIEAWATSK</sequence>
<dbReference type="EMBL" id="JAEKJW010000001">
    <property type="protein sequence ID" value="MBN8195451.1"/>
    <property type="molecule type" value="Genomic_DNA"/>
</dbReference>
<name>A0A8I1M5D2_9PROT</name>
<comment type="caution">
    <text evidence="8">The sequence shown here is derived from an EMBL/GenBank/DDBJ whole genome shotgun (WGS) entry which is preliminary data.</text>
</comment>
<dbReference type="PANTHER" id="PTHR30532:SF1">
    <property type="entry name" value="IRON(3+)-HYDROXAMATE-BINDING PROTEIN FHUD"/>
    <property type="match status" value="1"/>
</dbReference>
<keyword evidence="4" id="KW-0406">Ion transport</keyword>
<feature type="signal peptide" evidence="6">
    <location>
        <begin position="1"/>
        <end position="19"/>
    </location>
</feature>
<evidence type="ECO:0000256" key="6">
    <source>
        <dbReference type="SAM" id="SignalP"/>
    </source>
</evidence>